<evidence type="ECO:0000313" key="5">
    <source>
        <dbReference type="Proteomes" id="UP000195437"/>
    </source>
</evidence>
<protein>
    <recommendedName>
        <fullName evidence="3">Nudix hydrolase domain-containing protein</fullName>
    </recommendedName>
</protein>
<dbReference type="InterPro" id="IPR015797">
    <property type="entry name" value="NUDIX_hydrolase-like_dom_sf"/>
</dbReference>
<dbReference type="GO" id="GO:0016787">
    <property type="term" value="F:hydrolase activity"/>
    <property type="evidence" value="ECO:0007669"/>
    <property type="project" value="UniProtKB-KW"/>
</dbReference>
<accession>A0A1Y0IUL6</accession>
<comment type="cofactor">
    <cofactor evidence="1">
        <name>Mg(2+)</name>
        <dbReference type="ChEBI" id="CHEBI:18420"/>
    </cofactor>
</comment>
<evidence type="ECO:0000256" key="1">
    <source>
        <dbReference type="ARBA" id="ARBA00001946"/>
    </source>
</evidence>
<dbReference type="PANTHER" id="PTHR43046">
    <property type="entry name" value="GDP-MANNOSE MANNOSYL HYDROLASE"/>
    <property type="match status" value="1"/>
</dbReference>
<dbReference type="InterPro" id="IPR000086">
    <property type="entry name" value="NUDIX_hydrolase_dom"/>
</dbReference>
<evidence type="ECO:0000313" key="4">
    <source>
        <dbReference type="EMBL" id="ARU63073.1"/>
    </source>
</evidence>
<dbReference type="CDD" id="cd04688">
    <property type="entry name" value="NUDIX_Hydrolase"/>
    <property type="match status" value="1"/>
</dbReference>
<dbReference type="PROSITE" id="PS51462">
    <property type="entry name" value="NUDIX"/>
    <property type="match status" value="1"/>
</dbReference>
<dbReference type="InterPro" id="IPR020476">
    <property type="entry name" value="Nudix_hydrolase"/>
</dbReference>
<feature type="domain" description="Nudix hydrolase" evidence="3">
    <location>
        <begin position="9"/>
        <end position="147"/>
    </location>
</feature>
<gene>
    <name evidence="4" type="ORF">CBW65_20405</name>
</gene>
<evidence type="ECO:0000259" key="3">
    <source>
        <dbReference type="PROSITE" id="PS51462"/>
    </source>
</evidence>
<dbReference type="PANTHER" id="PTHR43046:SF14">
    <property type="entry name" value="MUTT_NUDIX FAMILY PROTEIN"/>
    <property type="match status" value="1"/>
</dbReference>
<keyword evidence="2" id="KW-0378">Hydrolase</keyword>
<organism evidence="4 5">
    <name type="scientific">Tumebacillus avium</name>
    <dbReference type="NCBI Taxonomy" id="1903704"/>
    <lineage>
        <taxon>Bacteria</taxon>
        <taxon>Bacillati</taxon>
        <taxon>Bacillota</taxon>
        <taxon>Bacilli</taxon>
        <taxon>Bacillales</taxon>
        <taxon>Alicyclobacillaceae</taxon>
        <taxon>Tumebacillus</taxon>
    </lineage>
</organism>
<dbReference type="Pfam" id="PF00293">
    <property type="entry name" value="NUDIX"/>
    <property type="match status" value="1"/>
</dbReference>
<dbReference type="EMBL" id="CP021434">
    <property type="protein sequence ID" value="ARU63073.1"/>
    <property type="molecule type" value="Genomic_DNA"/>
</dbReference>
<proteinExistence type="predicted"/>
<sequence length="161" mass="19161">MITFDTGNKRFNHRTAGVFVDEGYVLLHRLASDDFWALPGGRVEFMENTEQALIREMQEEISLDVTVERLLFVAEVYFANDEHQYHEIGFYYLLEADKTQPIYVKDKVHQGTEFGKPLIYQWFRLEDLPSLRLFPTFLKEKLQQLPEHPEHVIHRDEDDEE</sequence>
<dbReference type="RefSeq" id="WP_087458420.1">
    <property type="nucleotide sequence ID" value="NZ_CP021434.1"/>
</dbReference>
<dbReference type="KEGG" id="tum:CBW65_20405"/>
<keyword evidence="5" id="KW-1185">Reference proteome</keyword>
<dbReference type="PRINTS" id="PR00502">
    <property type="entry name" value="NUDIXFAMILY"/>
</dbReference>
<dbReference type="Proteomes" id="UP000195437">
    <property type="component" value="Chromosome"/>
</dbReference>
<evidence type="ECO:0000256" key="2">
    <source>
        <dbReference type="ARBA" id="ARBA00022801"/>
    </source>
</evidence>
<dbReference type="SUPFAM" id="SSF55811">
    <property type="entry name" value="Nudix"/>
    <property type="match status" value="1"/>
</dbReference>
<dbReference type="Gene3D" id="3.90.79.10">
    <property type="entry name" value="Nucleoside Triphosphate Pyrophosphohydrolase"/>
    <property type="match status" value="1"/>
</dbReference>
<dbReference type="AlphaFoldDB" id="A0A1Y0IUL6"/>
<name>A0A1Y0IUL6_9BACL</name>
<reference evidence="5" key="1">
    <citation type="submission" date="2017-05" db="EMBL/GenBank/DDBJ databases">
        <authorList>
            <person name="Sung H."/>
        </authorList>
    </citation>
    <scope>NUCLEOTIDE SEQUENCE [LARGE SCALE GENOMIC DNA]</scope>
    <source>
        <strain evidence="5">AR23208</strain>
    </source>
</reference>